<dbReference type="Gene3D" id="3.40.630.10">
    <property type="entry name" value="Zn peptidases"/>
    <property type="match status" value="1"/>
</dbReference>
<keyword evidence="10" id="KW-1015">Disulfide bond</keyword>
<keyword evidence="7" id="KW-0808">Transferase</keyword>
<dbReference type="Pfam" id="PF04389">
    <property type="entry name" value="Peptidase_M28"/>
    <property type="match status" value="1"/>
</dbReference>
<dbReference type="FunFam" id="3.40.630.10:FF:000029">
    <property type="entry name" value="Glutaminyl-peptide cyclotransferase"/>
    <property type="match status" value="1"/>
</dbReference>
<dbReference type="WBParaSite" id="TCONS_00002398.p1">
    <property type="protein sequence ID" value="TCONS_00002398.p1"/>
    <property type="gene ID" value="XLOC_002250"/>
</dbReference>
<organism evidence="14 15">
    <name type="scientific">Strongyloides stercoralis</name>
    <name type="common">Threadworm</name>
    <dbReference type="NCBI Taxonomy" id="6248"/>
    <lineage>
        <taxon>Eukaryota</taxon>
        <taxon>Metazoa</taxon>
        <taxon>Ecdysozoa</taxon>
        <taxon>Nematoda</taxon>
        <taxon>Chromadorea</taxon>
        <taxon>Rhabditida</taxon>
        <taxon>Tylenchina</taxon>
        <taxon>Panagrolaimomorpha</taxon>
        <taxon>Strongyloidoidea</taxon>
        <taxon>Strongyloididae</taxon>
        <taxon>Strongyloides</taxon>
    </lineage>
</organism>
<reference evidence="15" key="1">
    <citation type="submission" date="2024-02" db="UniProtKB">
        <authorList>
            <consortium name="WormBaseParasite"/>
        </authorList>
    </citation>
    <scope>IDENTIFICATION</scope>
</reference>
<evidence type="ECO:0000313" key="15">
    <source>
        <dbReference type="WBParaSite" id="TCONS_00002398.p1"/>
    </source>
</evidence>
<evidence type="ECO:0000256" key="5">
    <source>
        <dbReference type="ARBA" id="ARBA00016861"/>
    </source>
</evidence>
<dbReference type="GO" id="GO:0008270">
    <property type="term" value="F:zinc ion binding"/>
    <property type="evidence" value="ECO:0007669"/>
    <property type="project" value="TreeGrafter"/>
</dbReference>
<proteinExistence type="inferred from homology"/>
<evidence type="ECO:0000256" key="10">
    <source>
        <dbReference type="ARBA" id="ARBA00023157"/>
    </source>
</evidence>
<keyword evidence="12" id="KW-0732">Signal</keyword>
<evidence type="ECO:0000256" key="7">
    <source>
        <dbReference type="ARBA" id="ARBA00022679"/>
    </source>
</evidence>
<evidence type="ECO:0000313" key="14">
    <source>
        <dbReference type="Proteomes" id="UP000035681"/>
    </source>
</evidence>
<dbReference type="InterPro" id="IPR037457">
    <property type="entry name" value="M28_QC"/>
</dbReference>
<dbReference type="CDD" id="cd03880">
    <property type="entry name" value="M28_QC_like"/>
    <property type="match status" value="1"/>
</dbReference>
<dbReference type="GO" id="GO:0005576">
    <property type="term" value="C:extracellular region"/>
    <property type="evidence" value="ECO:0007669"/>
    <property type="project" value="UniProtKB-SubCell"/>
</dbReference>
<evidence type="ECO:0000256" key="2">
    <source>
        <dbReference type="ARBA" id="ARBA00004613"/>
    </source>
</evidence>
<evidence type="ECO:0000256" key="11">
    <source>
        <dbReference type="ARBA" id="ARBA00023315"/>
    </source>
</evidence>
<name>A0AAF5CV71_STRER</name>
<evidence type="ECO:0000256" key="9">
    <source>
        <dbReference type="ARBA" id="ARBA00022833"/>
    </source>
</evidence>
<dbReference type="PANTHER" id="PTHR12283:SF6">
    <property type="entry name" value="GLUTAMINYL-PEPTIDE CYCLOTRANSFERASE-RELATED"/>
    <property type="match status" value="1"/>
</dbReference>
<dbReference type="InterPro" id="IPR007484">
    <property type="entry name" value="Peptidase_M28"/>
</dbReference>
<accession>A0AAF5CV71</accession>
<comment type="subcellular location">
    <subcellularLocation>
        <location evidence="2">Secreted</location>
    </subcellularLocation>
</comment>
<keyword evidence="6" id="KW-0964">Secreted</keyword>
<dbReference type="GO" id="GO:0016603">
    <property type="term" value="F:glutaminyl-peptide cyclotransferase activity"/>
    <property type="evidence" value="ECO:0007669"/>
    <property type="project" value="UniProtKB-EC"/>
</dbReference>
<evidence type="ECO:0000256" key="3">
    <source>
        <dbReference type="ARBA" id="ARBA00006014"/>
    </source>
</evidence>
<dbReference type="Proteomes" id="UP000035681">
    <property type="component" value="Unplaced"/>
</dbReference>
<evidence type="ECO:0000256" key="6">
    <source>
        <dbReference type="ARBA" id="ARBA00022525"/>
    </source>
</evidence>
<comment type="catalytic activity">
    <reaction evidence="1">
        <text>N-terminal L-glutaminyl-[peptide] = N-terminal 5-oxo-L-prolyl-[peptide] + NH4(+)</text>
        <dbReference type="Rhea" id="RHEA:23652"/>
        <dbReference type="Rhea" id="RHEA-COMP:11736"/>
        <dbReference type="Rhea" id="RHEA-COMP:11846"/>
        <dbReference type="ChEBI" id="CHEBI:28938"/>
        <dbReference type="ChEBI" id="CHEBI:64722"/>
        <dbReference type="ChEBI" id="CHEBI:87215"/>
        <dbReference type="EC" id="2.3.2.5"/>
    </reaction>
</comment>
<dbReference type="PANTHER" id="PTHR12283">
    <property type="entry name" value="GLUTAMINYL-PEPTIDE CYCLOTRANSFERASE"/>
    <property type="match status" value="1"/>
</dbReference>
<evidence type="ECO:0000256" key="4">
    <source>
        <dbReference type="ARBA" id="ARBA00012012"/>
    </source>
</evidence>
<keyword evidence="8" id="KW-0479">Metal-binding</keyword>
<feature type="domain" description="Peptidase M28" evidence="13">
    <location>
        <begin position="104"/>
        <end position="324"/>
    </location>
</feature>
<evidence type="ECO:0000256" key="1">
    <source>
        <dbReference type="ARBA" id="ARBA00000001"/>
    </source>
</evidence>
<evidence type="ECO:0000256" key="12">
    <source>
        <dbReference type="SAM" id="SignalP"/>
    </source>
</evidence>
<dbReference type="AlphaFoldDB" id="A0AAF5CV71"/>
<keyword evidence="9" id="KW-0862">Zinc</keyword>
<sequence>MSLFSIIVISIICLVNASDMWRLRQINHNITTLSLENRIKLAKSWNKERFENILRPILVERVVGTEAHREVGNYIINEASNAGFNIELDIFNDKTPYGVKEFKNIIATFDPSAPRRLVLACHYDSKILNEGVMIAATDSAVPCAMMLDIAKTLGPLLGKRNNTDLTLQLIFFDGEEAFVDWTNTDSIYGARHLAKKWGDEYFTDEACNSIGLIKTIDRIDYFVLLDLLGAPNTRLFPYAGHNSLKLFGLLVDIEQSLRSKKVLKTKRNIFYNQLTYGSVEDDHIPFLRRNVPILHLIPPRFPDVWHTISDNYNALDFSTIYDILTVVKIFTAEYIGIPI</sequence>
<keyword evidence="11" id="KW-0012">Acyltransferase</keyword>
<evidence type="ECO:0000256" key="8">
    <source>
        <dbReference type="ARBA" id="ARBA00022723"/>
    </source>
</evidence>
<dbReference type="SUPFAM" id="SSF53187">
    <property type="entry name" value="Zn-dependent exopeptidases"/>
    <property type="match status" value="1"/>
</dbReference>
<comment type="similarity">
    <text evidence="3">Belongs to the glutaminyl-peptide cyclotransferase family.</text>
</comment>
<dbReference type="EC" id="2.3.2.5" evidence="4"/>
<keyword evidence="14" id="KW-1185">Reference proteome</keyword>
<feature type="chain" id="PRO_5042131459" description="Glutaminyl-peptide cyclotransferase" evidence="12">
    <location>
        <begin position="18"/>
        <end position="339"/>
    </location>
</feature>
<protein>
    <recommendedName>
        <fullName evidence="5">Glutaminyl-peptide cyclotransferase</fullName>
        <ecNumber evidence="4">2.3.2.5</ecNumber>
    </recommendedName>
</protein>
<dbReference type="InterPro" id="IPR040234">
    <property type="entry name" value="QC/QCL"/>
</dbReference>
<feature type="signal peptide" evidence="12">
    <location>
        <begin position="1"/>
        <end position="17"/>
    </location>
</feature>
<evidence type="ECO:0000259" key="13">
    <source>
        <dbReference type="Pfam" id="PF04389"/>
    </source>
</evidence>